<dbReference type="GO" id="GO:0043066">
    <property type="term" value="P:negative regulation of apoptotic process"/>
    <property type="evidence" value="ECO:0007669"/>
    <property type="project" value="TreeGrafter"/>
</dbReference>
<feature type="compositionally biased region" description="Acidic residues" evidence="4">
    <location>
        <begin position="132"/>
        <end position="141"/>
    </location>
</feature>
<dbReference type="CDD" id="cd21938">
    <property type="entry name" value="ZIP_TSC22D1"/>
    <property type="match status" value="1"/>
</dbReference>
<dbReference type="PANTHER" id="PTHR46745:SF1">
    <property type="entry name" value="TSC22 DOMAIN FAMILY PROTEIN 1"/>
    <property type="match status" value="1"/>
</dbReference>
<evidence type="ECO:0000256" key="3">
    <source>
        <dbReference type="SAM" id="Coils"/>
    </source>
</evidence>
<organism evidence="5 6">
    <name type="scientific">Salvelinus namaycush</name>
    <name type="common">Lake trout</name>
    <name type="synonym">Salmo namaycush</name>
    <dbReference type="NCBI Taxonomy" id="8040"/>
    <lineage>
        <taxon>Eukaryota</taxon>
        <taxon>Metazoa</taxon>
        <taxon>Chordata</taxon>
        <taxon>Craniata</taxon>
        <taxon>Vertebrata</taxon>
        <taxon>Euteleostomi</taxon>
        <taxon>Actinopterygii</taxon>
        <taxon>Neopterygii</taxon>
        <taxon>Teleostei</taxon>
        <taxon>Protacanthopterygii</taxon>
        <taxon>Salmoniformes</taxon>
        <taxon>Salmonidae</taxon>
        <taxon>Salmoninae</taxon>
        <taxon>Salvelinus</taxon>
    </lineage>
</organism>
<dbReference type="GO" id="GO:0008284">
    <property type="term" value="P:positive regulation of cell population proliferation"/>
    <property type="evidence" value="ECO:0007669"/>
    <property type="project" value="TreeGrafter"/>
</dbReference>
<feature type="coiled-coil region" evidence="3">
    <location>
        <begin position="699"/>
        <end position="733"/>
    </location>
</feature>
<evidence type="ECO:0000256" key="4">
    <source>
        <dbReference type="SAM" id="MobiDB-lite"/>
    </source>
</evidence>
<evidence type="ECO:0000313" key="6">
    <source>
        <dbReference type="RefSeq" id="XP_038839161.1"/>
    </source>
</evidence>
<keyword evidence="5" id="KW-1185">Reference proteome</keyword>
<feature type="compositionally biased region" description="Polar residues" evidence="4">
    <location>
        <begin position="95"/>
        <end position="105"/>
    </location>
</feature>
<dbReference type="AlphaFoldDB" id="A0A8U0U527"/>
<evidence type="ECO:0000256" key="2">
    <source>
        <dbReference type="ARBA" id="ARBA00039911"/>
    </source>
</evidence>
<keyword evidence="3" id="KW-0175">Coiled coil</keyword>
<feature type="compositionally biased region" description="Polar residues" evidence="4">
    <location>
        <begin position="112"/>
        <end position="131"/>
    </location>
</feature>
<dbReference type="KEGG" id="snh:120036994"/>
<evidence type="ECO:0000313" key="5">
    <source>
        <dbReference type="Proteomes" id="UP000808372"/>
    </source>
</evidence>
<dbReference type="SUPFAM" id="SSF58026">
    <property type="entry name" value="Delta-sleep-inducing peptide immunoreactive peptide"/>
    <property type="match status" value="1"/>
</dbReference>
<dbReference type="RefSeq" id="XP_038839161.1">
    <property type="nucleotide sequence ID" value="XM_038983233.1"/>
</dbReference>
<feature type="compositionally biased region" description="Polar residues" evidence="4">
    <location>
        <begin position="76"/>
        <end position="88"/>
    </location>
</feature>
<evidence type="ECO:0000256" key="1">
    <source>
        <dbReference type="ARBA" id="ARBA00007908"/>
    </source>
</evidence>
<dbReference type="GO" id="GO:0006357">
    <property type="term" value="P:regulation of transcription by RNA polymerase II"/>
    <property type="evidence" value="ECO:0007669"/>
    <property type="project" value="InterPro"/>
</dbReference>
<name>A0A8U0U527_SALNM</name>
<feature type="compositionally biased region" description="Pro residues" evidence="4">
    <location>
        <begin position="199"/>
        <end position="214"/>
    </location>
</feature>
<protein>
    <recommendedName>
        <fullName evidence="2">TSC22 domain family protein 1</fullName>
    </recommendedName>
</protein>
<feature type="region of interest" description="Disordered" evidence="4">
    <location>
        <begin position="382"/>
        <end position="404"/>
    </location>
</feature>
<dbReference type="GeneID" id="120036994"/>
<feature type="compositionally biased region" description="Pro residues" evidence="4">
    <location>
        <begin position="382"/>
        <end position="392"/>
    </location>
</feature>
<feature type="compositionally biased region" description="Polar residues" evidence="4">
    <location>
        <begin position="738"/>
        <end position="747"/>
    </location>
</feature>
<feature type="region of interest" description="Disordered" evidence="4">
    <location>
        <begin position="32"/>
        <end position="221"/>
    </location>
</feature>
<proteinExistence type="inferred from homology"/>
<dbReference type="InterPro" id="IPR000580">
    <property type="entry name" value="TSC22/Bun"/>
</dbReference>
<dbReference type="Proteomes" id="UP000808372">
    <property type="component" value="Unplaced"/>
</dbReference>
<accession>A0A8U0U527</accession>
<feature type="region of interest" description="Disordered" evidence="4">
    <location>
        <begin position="738"/>
        <end position="776"/>
    </location>
</feature>
<feature type="compositionally biased region" description="Polar residues" evidence="4">
    <location>
        <begin position="148"/>
        <end position="160"/>
    </location>
</feature>
<dbReference type="Pfam" id="PF01166">
    <property type="entry name" value="TSC22"/>
    <property type="match status" value="1"/>
</dbReference>
<gene>
    <name evidence="6" type="primary">LOC120036994</name>
</gene>
<dbReference type="FunFam" id="1.20.5.490:FF:000002">
    <property type="entry name" value="TSC22 domain family, member 1"/>
    <property type="match status" value="1"/>
</dbReference>
<feature type="compositionally biased region" description="Low complexity" evidence="4">
    <location>
        <begin position="748"/>
        <end position="776"/>
    </location>
</feature>
<dbReference type="Gene3D" id="1.20.5.490">
    <property type="entry name" value="Single helix bin"/>
    <property type="match status" value="1"/>
</dbReference>
<comment type="similarity">
    <text evidence="1">Belongs to the TSC-22/Dip/Bun family.</text>
</comment>
<feature type="compositionally biased region" description="Polar residues" evidence="4">
    <location>
        <begin position="33"/>
        <end position="43"/>
    </location>
</feature>
<feature type="compositionally biased region" description="Low complexity" evidence="4">
    <location>
        <begin position="393"/>
        <end position="402"/>
    </location>
</feature>
<reference evidence="6" key="1">
    <citation type="submission" date="2025-08" db="UniProtKB">
        <authorList>
            <consortium name="RefSeq"/>
        </authorList>
    </citation>
    <scope>IDENTIFICATION</scope>
    <source>
        <tissue evidence="6">White muscle</tissue>
    </source>
</reference>
<dbReference type="PANTHER" id="PTHR46745">
    <property type="entry name" value="TSC22 DOMAIN FAMILY PROTEIN 1"/>
    <property type="match status" value="1"/>
</dbReference>
<dbReference type="GO" id="GO:0005634">
    <property type="term" value="C:nucleus"/>
    <property type="evidence" value="ECO:0007669"/>
    <property type="project" value="TreeGrafter"/>
</dbReference>
<sequence>MPGYNNHLALVATQLATSLPCYWLRVGHKMHQQDFSGDSSGSRKMSFHNRRSSNTTGSGGASGSSAGSSNVIPTDDYQSTSQAGSSSPGPHHQPLSLNLPQSGSQVKKKSGFQITSVTPAQVSVSTNNSIADDTESYDDMDESHTEDLSSSEIQEVSVSRDTGVPERSSSDETLNSPHGVETPGAASPNEPLNPHSLPQDPPCEPLQPQGPPQPGNMVNGTVHNLQENVVPAAFTVSVAGGSSSEMAEPNQTQVGQDMVENTTAQFSVTITAGPGMDVSSIVSGSGVPPSAGPIIFDSSGGRQGTSSGVGALPGGTGPTNSTQIGVSVAVAQPVTSSTQTQQTQTQAPPGSRFRVVKLDSNSEPFRKGRWMCTEYYEKEVPPAVPTSDPAPAPSAAGPESQAGNGSVVAGVVQYGGTEMGAVAPQILQPYQHQDYTSPETVQNSQQAHMVPQDPNPLLLQQTSMVPHGTLPAAPQVNSQGARSQAMPQQMPYDMEHAQTGYPMPQLPAGLVSQTGSRPPDFIQPTAPLQSQVLPPHPGSLGVSMPGPAAVPQPLQSQLQNLPAQQLHQHPSAPFVTTLRADLQPLLTHGVPLSHTSLAQSGALYGGSIPTLTASQLEDAQRLLFQHQSMLTLPRLGAAGGGSSMKSMGMAGDASALVAAAASLRTQSADGEEDSSSGASLVAIDNKIEQAMDLVKSHLMYAVREEVDVLKEQIKELVERNSQLEQENSLLKTLASPEQMAQFQAQVQPSSGSPTGTGSSNPQPQPLPSSQSSGTST</sequence>
<dbReference type="GO" id="GO:0005829">
    <property type="term" value="C:cytosol"/>
    <property type="evidence" value="ECO:0007669"/>
    <property type="project" value="TreeGrafter"/>
</dbReference>